<gene>
    <name evidence="1" type="ORF">PAI11_34450</name>
</gene>
<dbReference type="Proteomes" id="UP000005143">
    <property type="component" value="Unassembled WGS sequence"/>
</dbReference>
<sequence length="155" mass="16640">MHVRGSVVVEEGTDGRLRPLEAYAPEGRALVLGTLVHALDGPLAGSMGIALGGDEVSATHADLAPIVERHDDETTILGAPMPWHRTLVLAEAVERSTEAIDEVVDEHRGTVVRTSSRQVHRSFSTKPGDQPAVRRHVERDYRGLSADLAALRTGA</sequence>
<reference evidence="1 2" key="1">
    <citation type="journal article" date="2013" name="Biodegradation">
        <title>Quantitative proteomic analysis of ibuprofen-degrading Patulibacter sp. strain I11.</title>
        <authorList>
            <person name="Almeida B."/>
            <person name="Kjeldal H."/>
            <person name="Lolas I."/>
            <person name="Knudsen A.D."/>
            <person name="Carvalho G."/>
            <person name="Nielsen K.L."/>
            <person name="Barreto Crespo M.T."/>
            <person name="Stensballe A."/>
            <person name="Nielsen J.L."/>
        </authorList>
    </citation>
    <scope>NUCLEOTIDE SEQUENCE [LARGE SCALE GENOMIC DNA]</scope>
    <source>
        <strain evidence="1 2">I11</strain>
    </source>
</reference>
<protein>
    <submittedName>
        <fullName evidence="1">Uncharacterized protein</fullName>
    </submittedName>
</protein>
<organism evidence="1 2">
    <name type="scientific">Patulibacter medicamentivorans</name>
    <dbReference type="NCBI Taxonomy" id="1097667"/>
    <lineage>
        <taxon>Bacteria</taxon>
        <taxon>Bacillati</taxon>
        <taxon>Actinomycetota</taxon>
        <taxon>Thermoleophilia</taxon>
        <taxon>Solirubrobacterales</taxon>
        <taxon>Patulibacteraceae</taxon>
        <taxon>Patulibacter</taxon>
    </lineage>
</organism>
<comment type="caution">
    <text evidence="1">The sequence shown here is derived from an EMBL/GenBank/DDBJ whole genome shotgun (WGS) entry which is preliminary data.</text>
</comment>
<proteinExistence type="predicted"/>
<accession>H0E9C8</accession>
<dbReference type="EMBL" id="AGUD01000257">
    <property type="protein sequence ID" value="EHN09707.1"/>
    <property type="molecule type" value="Genomic_DNA"/>
</dbReference>
<keyword evidence="2" id="KW-1185">Reference proteome</keyword>
<dbReference type="AlphaFoldDB" id="H0E9C8"/>
<evidence type="ECO:0000313" key="2">
    <source>
        <dbReference type="Proteomes" id="UP000005143"/>
    </source>
</evidence>
<evidence type="ECO:0000313" key="1">
    <source>
        <dbReference type="EMBL" id="EHN09707.1"/>
    </source>
</evidence>
<name>H0E9C8_9ACTN</name>